<reference evidence="4" key="1">
    <citation type="journal article" date="2015" name="ISME J.">
        <title>Aquifer environment selects for microbial species cohorts in sediment and groundwater.</title>
        <authorList>
            <person name="Hug L.A."/>
            <person name="Thomas B.C."/>
            <person name="Brown C.T."/>
            <person name="Frischkorn K.R."/>
            <person name="Williams K.H."/>
            <person name="Tringe S.G."/>
            <person name="Banfield J.F."/>
        </authorList>
    </citation>
    <scope>NUCLEOTIDE SEQUENCE</scope>
</reference>
<dbReference type="SUPFAM" id="SSF55257">
    <property type="entry name" value="RBP11-like subunits of RNA polymerase"/>
    <property type="match status" value="1"/>
</dbReference>
<gene>
    <name evidence="4" type="primary">rpoA</name>
</gene>
<evidence type="ECO:0000256" key="2">
    <source>
        <dbReference type="ARBA" id="ARBA00023163"/>
    </source>
</evidence>
<dbReference type="Pfam" id="PF01193">
    <property type="entry name" value="RNA_pol_L"/>
    <property type="match status" value="1"/>
</dbReference>
<dbReference type="GO" id="GO:0003899">
    <property type="term" value="F:DNA-directed RNA polymerase activity"/>
    <property type="evidence" value="ECO:0007669"/>
    <property type="project" value="UniProtKB-EC"/>
</dbReference>
<dbReference type="AlphaFoldDB" id="A0A0H4T1C1"/>
<accession>A0A0H4T1C1</accession>
<keyword evidence="4" id="KW-0808">Transferase</keyword>
<keyword evidence="1 4" id="KW-0240">DNA-directed RNA polymerase</keyword>
<dbReference type="InterPro" id="IPR036603">
    <property type="entry name" value="RBP11-like"/>
</dbReference>
<keyword evidence="4" id="KW-0548">Nucleotidyltransferase</keyword>
<name>A0A0H4T1C1_9BACT</name>
<dbReference type="Gene3D" id="3.30.1360.10">
    <property type="entry name" value="RNA polymerase, RBP11-like subunit"/>
    <property type="match status" value="1"/>
</dbReference>
<sequence length="63" mass="7094">MAVKYGKFEMPAKIKVDDETKKPTFTRFIAEPFERGYGHTVGNGLRRILLTSMEAPAIISTAY</sequence>
<protein>
    <submittedName>
        <fullName evidence="4">DNA-directed RNA polymerase subunit alpha, DNA-directed RNA polymerase subunit alpha</fullName>
        <ecNumber evidence="4">2.7.7.6</ecNumber>
    </submittedName>
</protein>
<keyword evidence="2" id="KW-0804">Transcription</keyword>
<evidence type="ECO:0000259" key="3">
    <source>
        <dbReference type="Pfam" id="PF01193"/>
    </source>
</evidence>
<proteinExistence type="predicted"/>
<dbReference type="GO" id="GO:0000428">
    <property type="term" value="C:DNA-directed RNA polymerase complex"/>
    <property type="evidence" value="ECO:0007669"/>
    <property type="project" value="UniProtKB-KW"/>
</dbReference>
<dbReference type="GO" id="GO:0006351">
    <property type="term" value="P:DNA-templated transcription"/>
    <property type="evidence" value="ECO:0007669"/>
    <property type="project" value="InterPro"/>
</dbReference>
<dbReference type="EMBL" id="KT006964">
    <property type="protein sequence ID" value="AKQ01366.1"/>
    <property type="molecule type" value="Genomic_DNA"/>
</dbReference>
<organism evidence="4">
    <name type="scientific">uncultured Chlamydiae bacterium Rifle_16ft_4_minimus_1822</name>
    <dbReference type="NCBI Taxonomy" id="1665093"/>
    <lineage>
        <taxon>Bacteria</taxon>
        <taxon>Pseudomonadati</taxon>
        <taxon>Chlamydiota</taxon>
        <taxon>Chlamydiia</taxon>
        <taxon>environmental samples</taxon>
    </lineage>
</organism>
<dbReference type="GO" id="GO:0046983">
    <property type="term" value="F:protein dimerization activity"/>
    <property type="evidence" value="ECO:0007669"/>
    <property type="project" value="InterPro"/>
</dbReference>
<dbReference type="EC" id="2.7.7.6" evidence="4"/>
<evidence type="ECO:0000256" key="1">
    <source>
        <dbReference type="ARBA" id="ARBA00022478"/>
    </source>
</evidence>
<dbReference type="InterPro" id="IPR011263">
    <property type="entry name" value="DNA-dir_RNA_pol_RpoA/D/Rpb3"/>
</dbReference>
<feature type="domain" description="DNA-directed RNA polymerase RpoA/D/Rpb3-type" evidence="3">
    <location>
        <begin position="31"/>
        <end position="58"/>
    </location>
</feature>
<evidence type="ECO:0000313" key="4">
    <source>
        <dbReference type="EMBL" id="AKQ01366.1"/>
    </source>
</evidence>